<evidence type="ECO:0000313" key="1">
    <source>
        <dbReference type="Proteomes" id="UP000887565"/>
    </source>
</evidence>
<accession>A0A915KJW3</accession>
<sequence length="123" mass="14131">MGSNRVPNTLKVDRIKYIAKVKIRYEPVDFPAVTFCTGYQSEFSQIQNNASKTKLKLTSVSKSVDFYSTESLSERRTTASTKKYNRQKRKEMVKSALRTLTHATVLCTMILFRKASFQDANYV</sequence>
<dbReference type="WBParaSite" id="nRc.2.0.1.t38149-RA">
    <property type="protein sequence ID" value="nRc.2.0.1.t38149-RA"/>
    <property type="gene ID" value="nRc.2.0.1.g38149"/>
</dbReference>
<dbReference type="Proteomes" id="UP000887565">
    <property type="component" value="Unplaced"/>
</dbReference>
<reference evidence="2" key="1">
    <citation type="submission" date="2022-11" db="UniProtKB">
        <authorList>
            <consortium name="WormBaseParasite"/>
        </authorList>
    </citation>
    <scope>IDENTIFICATION</scope>
</reference>
<dbReference type="AlphaFoldDB" id="A0A915KJW3"/>
<keyword evidence="1" id="KW-1185">Reference proteome</keyword>
<evidence type="ECO:0000313" key="2">
    <source>
        <dbReference type="WBParaSite" id="nRc.2.0.1.t38149-RA"/>
    </source>
</evidence>
<name>A0A915KJW3_ROMCU</name>
<organism evidence="1 2">
    <name type="scientific">Romanomermis culicivorax</name>
    <name type="common">Nematode worm</name>
    <dbReference type="NCBI Taxonomy" id="13658"/>
    <lineage>
        <taxon>Eukaryota</taxon>
        <taxon>Metazoa</taxon>
        <taxon>Ecdysozoa</taxon>
        <taxon>Nematoda</taxon>
        <taxon>Enoplea</taxon>
        <taxon>Dorylaimia</taxon>
        <taxon>Mermithida</taxon>
        <taxon>Mermithoidea</taxon>
        <taxon>Mermithidae</taxon>
        <taxon>Romanomermis</taxon>
    </lineage>
</organism>
<protein>
    <submittedName>
        <fullName evidence="2">Uncharacterized protein</fullName>
    </submittedName>
</protein>
<proteinExistence type="predicted"/>